<sequence length="47" mass="5362">MTLLVQSVSFTSTIPERNSSNHCCATQTERVSARIIYKFSCSLFTFR</sequence>
<protein>
    <submittedName>
        <fullName evidence="1">Uncharacterized protein</fullName>
    </submittedName>
</protein>
<reference evidence="1" key="1">
    <citation type="submission" date="2014-05" db="EMBL/GenBank/DDBJ databases">
        <authorList>
            <person name="Chronopoulou M."/>
        </authorList>
    </citation>
    <scope>NUCLEOTIDE SEQUENCE</scope>
    <source>
        <tissue evidence="1">Whole organism</tissue>
    </source>
</reference>
<proteinExistence type="predicted"/>
<accession>A0A0K2UUG6</accession>
<dbReference type="AlphaFoldDB" id="A0A0K2UUG6"/>
<organism evidence="1">
    <name type="scientific">Lepeophtheirus salmonis</name>
    <name type="common">Salmon louse</name>
    <name type="synonym">Caligus salmonis</name>
    <dbReference type="NCBI Taxonomy" id="72036"/>
    <lineage>
        <taxon>Eukaryota</taxon>
        <taxon>Metazoa</taxon>
        <taxon>Ecdysozoa</taxon>
        <taxon>Arthropoda</taxon>
        <taxon>Crustacea</taxon>
        <taxon>Multicrustacea</taxon>
        <taxon>Hexanauplia</taxon>
        <taxon>Copepoda</taxon>
        <taxon>Siphonostomatoida</taxon>
        <taxon>Caligidae</taxon>
        <taxon>Lepeophtheirus</taxon>
    </lineage>
</organism>
<evidence type="ECO:0000313" key="1">
    <source>
        <dbReference type="EMBL" id="CDW41859.1"/>
    </source>
</evidence>
<dbReference type="EMBL" id="HACA01024498">
    <property type="protein sequence ID" value="CDW41859.1"/>
    <property type="molecule type" value="Transcribed_RNA"/>
</dbReference>
<name>A0A0K2UUG6_LEPSM</name>